<evidence type="ECO:0000313" key="1">
    <source>
        <dbReference type="EMBL" id="BBO80650.1"/>
    </source>
</evidence>
<evidence type="ECO:0000313" key="2">
    <source>
        <dbReference type="Proteomes" id="UP000425960"/>
    </source>
</evidence>
<proteinExistence type="predicted"/>
<sequence>MSPVKIRPVAVHRSWSAVGKAGLLAFGSSYSPHLPILETVAFTDFVPDHSGGTTPDLHGIPY</sequence>
<accession>A0A5K7ZP81</accession>
<dbReference type="KEGG" id="dov:DSCO28_12160"/>
<protein>
    <submittedName>
        <fullName evidence="1">Uncharacterized protein</fullName>
    </submittedName>
</protein>
<reference evidence="1 2" key="1">
    <citation type="submission" date="2019-11" db="EMBL/GenBank/DDBJ databases">
        <title>Comparative genomics of hydrocarbon-degrading Desulfosarcina strains.</title>
        <authorList>
            <person name="Watanabe M."/>
            <person name="Kojima H."/>
            <person name="Fukui M."/>
        </authorList>
    </citation>
    <scope>NUCLEOTIDE SEQUENCE [LARGE SCALE GENOMIC DNA]</scope>
    <source>
        <strain evidence="1 2">28bB2T</strain>
    </source>
</reference>
<dbReference type="Proteomes" id="UP000425960">
    <property type="component" value="Chromosome"/>
</dbReference>
<dbReference type="AlphaFoldDB" id="A0A5K7ZP81"/>
<gene>
    <name evidence="1" type="ORF">DSCO28_12160</name>
</gene>
<dbReference type="EMBL" id="AP021876">
    <property type="protein sequence ID" value="BBO80650.1"/>
    <property type="molecule type" value="Genomic_DNA"/>
</dbReference>
<organism evidence="1 2">
    <name type="scientific">Desulfosarcina ovata subsp. sediminis</name>
    <dbReference type="NCBI Taxonomy" id="885957"/>
    <lineage>
        <taxon>Bacteria</taxon>
        <taxon>Pseudomonadati</taxon>
        <taxon>Thermodesulfobacteriota</taxon>
        <taxon>Desulfobacteria</taxon>
        <taxon>Desulfobacterales</taxon>
        <taxon>Desulfosarcinaceae</taxon>
        <taxon>Desulfosarcina</taxon>
    </lineage>
</organism>
<name>A0A5K7ZP81_9BACT</name>